<feature type="transmembrane region" description="Helical" evidence="1">
    <location>
        <begin position="24"/>
        <end position="43"/>
    </location>
</feature>
<dbReference type="EMBL" id="HG739192">
    <property type="protein sequence ID" value="CDP15772.1"/>
    <property type="molecule type" value="Genomic_DNA"/>
</dbReference>
<gene>
    <name evidence="2" type="ORF">GSCOC_T00015850001</name>
</gene>
<organism evidence="2 3">
    <name type="scientific">Coffea canephora</name>
    <name type="common">Robusta coffee</name>
    <dbReference type="NCBI Taxonomy" id="49390"/>
    <lineage>
        <taxon>Eukaryota</taxon>
        <taxon>Viridiplantae</taxon>
        <taxon>Streptophyta</taxon>
        <taxon>Embryophyta</taxon>
        <taxon>Tracheophyta</taxon>
        <taxon>Spermatophyta</taxon>
        <taxon>Magnoliopsida</taxon>
        <taxon>eudicotyledons</taxon>
        <taxon>Gunneridae</taxon>
        <taxon>Pentapetalae</taxon>
        <taxon>asterids</taxon>
        <taxon>lamiids</taxon>
        <taxon>Gentianales</taxon>
        <taxon>Rubiaceae</taxon>
        <taxon>Ixoroideae</taxon>
        <taxon>Gardenieae complex</taxon>
        <taxon>Bertiereae - Coffeeae clade</taxon>
        <taxon>Coffeeae</taxon>
        <taxon>Coffea</taxon>
    </lineage>
</organism>
<dbReference type="Gramene" id="CDP15772">
    <property type="protein sequence ID" value="CDP15772"/>
    <property type="gene ID" value="GSCOC_T00015850001"/>
</dbReference>
<sequence length="62" mass="7291">MAHRESSDVNFKDLSPKSKNVQSFSTLLLMVFFFSWILFDLSVMRLVNKLMRMLCPLTTVEF</sequence>
<keyword evidence="1" id="KW-1133">Transmembrane helix</keyword>
<protein>
    <submittedName>
        <fullName evidence="2">Uncharacterized protein</fullName>
    </submittedName>
</protein>
<dbReference type="AlphaFoldDB" id="A0A068V5F0"/>
<keyword evidence="1" id="KW-0812">Transmembrane</keyword>
<proteinExistence type="predicted"/>
<evidence type="ECO:0000313" key="2">
    <source>
        <dbReference type="EMBL" id="CDP15772.1"/>
    </source>
</evidence>
<dbReference type="Proteomes" id="UP000295252">
    <property type="component" value="Chromosome VIII"/>
</dbReference>
<evidence type="ECO:0000256" key="1">
    <source>
        <dbReference type="SAM" id="Phobius"/>
    </source>
</evidence>
<evidence type="ECO:0000313" key="3">
    <source>
        <dbReference type="Proteomes" id="UP000295252"/>
    </source>
</evidence>
<keyword evidence="1" id="KW-0472">Membrane</keyword>
<keyword evidence="3" id="KW-1185">Reference proteome</keyword>
<accession>A0A068V5F0</accession>
<dbReference type="InParanoid" id="A0A068V5F0"/>
<reference evidence="3" key="1">
    <citation type="journal article" date="2014" name="Science">
        <title>The coffee genome provides insight into the convergent evolution of caffeine biosynthesis.</title>
        <authorList>
            <person name="Denoeud F."/>
            <person name="Carretero-Paulet L."/>
            <person name="Dereeper A."/>
            <person name="Droc G."/>
            <person name="Guyot R."/>
            <person name="Pietrella M."/>
            <person name="Zheng C."/>
            <person name="Alberti A."/>
            <person name="Anthony F."/>
            <person name="Aprea G."/>
            <person name="Aury J.M."/>
            <person name="Bento P."/>
            <person name="Bernard M."/>
            <person name="Bocs S."/>
            <person name="Campa C."/>
            <person name="Cenci A."/>
            <person name="Combes M.C."/>
            <person name="Crouzillat D."/>
            <person name="Da Silva C."/>
            <person name="Daddiego L."/>
            <person name="De Bellis F."/>
            <person name="Dussert S."/>
            <person name="Garsmeur O."/>
            <person name="Gayraud T."/>
            <person name="Guignon V."/>
            <person name="Jahn K."/>
            <person name="Jamilloux V."/>
            <person name="Joet T."/>
            <person name="Labadie K."/>
            <person name="Lan T."/>
            <person name="Leclercq J."/>
            <person name="Lepelley M."/>
            <person name="Leroy T."/>
            <person name="Li L.T."/>
            <person name="Librado P."/>
            <person name="Lopez L."/>
            <person name="Munoz A."/>
            <person name="Noel B."/>
            <person name="Pallavicini A."/>
            <person name="Perrotta G."/>
            <person name="Poncet V."/>
            <person name="Pot D."/>
            <person name="Priyono X."/>
            <person name="Rigoreau M."/>
            <person name="Rouard M."/>
            <person name="Rozas J."/>
            <person name="Tranchant-Dubreuil C."/>
            <person name="VanBuren R."/>
            <person name="Zhang Q."/>
            <person name="Andrade A.C."/>
            <person name="Argout X."/>
            <person name="Bertrand B."/>
            <person name="de Kochko A."/>
            <person name="Graziosi G."/>
            <person name="Henry R.J."/>
            <person name="Jayarama X."/>
            <person name="Ming R."/>
            <person name="Nagai C."/>
            <person name="Rounsley S."/>
            <person name="Sankoff D."/>
            <person name="Giuliano G."/>
            <person name="Albert V.A."/>
            <person name="Wincker P."/>
            <person name="Lashermes P."/>
        </authorList>
    </citation>
    <scope>NUCLEOTIDE SEQUENCE [LARGE SCALE GENOMIC DNA]</scope>
    <source>
        <strain evidence="3">cv. DH200-94</strain>
    </source>
</reference>
<name>A0A068V5F0_COFCA</name>